<protein>
    <submittedName>
        <fullName evidence="1">Putative HTH-type transcriptional regulator ywnA</fullName>
    </submittedName>
</protein>
<proteinExistence type="predicted"/>
<dbReference type="PANTHER" id="PTHR33221">
    <property type="entry name" value="WINGED HELIX-TURN-HELIX TRANSCRIPTIONAL REGULATOR, RRF2 FAMILY"/>
    <property type="match status" value="1"/>
</dbReference>
<evidence type="ECO:0000313" key="1">
    <source>
        <dbReference type="EMBL" id="CUP98002.1"/>
    </source>
</evidence>
<dbReference type="Gene3D" id="1.10.10.10">
    <property type="entry name" value="Winged helix-like DNA-binding domain superfamily/Winged helix DNA-binding domain"/>
    <property type="match status" value="1"/>
</dbReference>
<dbReference type="Pfam" id="PF02082">
    <property type="entry name" value="Rrf2"/>
    <property type="match status" value="1"/>
</dbReference>
<dbReference type="PROSITE" id="PS51197">
    <property type="entry name" value="HTH_RRF2_2"/>
    <property type="match status" value="1"/>
</dbReference>
<evidence type="ECO:0000313" key="2">
    <source>
        <dbReference type="Proteomes" id="UP000095765"/>
    </source>
</evidence>
<dbReference type="InterPro" id="IPR036390">
    <property type="entry name" value="WH_DNA-bd_sf"/>
</dbReference>
<dbReference type="RefSeq" id="WP_055245627.1">
    <property type="nucleotide sequence ID" value="NZ_CABIWA010000016.1"/>
</dbReference>
<reference evidence="1 2" key="1">
    <citation type="submission" date="2015-09" db="EMBL/GenBank/DDBJ databases">
        <authorList>
            <consortium name="Pathogen Informatics"/>
        </authorList>
    </citation>
    <scope>NUCLEOTIDE SEQUENCE [LARGE SCALE GENOMIC DNA]</scope>
    <source>
        <strain evidence="1 2">2789STDY5834939</strain>
    </source>
</reference>
<dbReference type="SUPFAM" id="SSF46785">
    <property type="entry name" value="Winged helix' DNA-binding domain"/>
    <property type="match status" value="1"/>
</dbReference>
<dbReference type="EMBL" id="CZBE01000019">
    <property type="protein sequence ID" value="CUP98002.1"/>
    <property type="molecule type" value="Genomic_DNA"/>
</dbReference>
<name>A0A174SJZ7_9FIRM</name>
<accession>A0A174SJZ7</accession>
<sequence length="138" mass="15095">MDSSFNLAVHALVCLSHSGRSLSSEALAENICTNPTRVRRVMAGLKKTGMVETREGLDGGYRLTADPASLTLRQVAEAVNTRFVDCAWHSGDIDRDCAICSGMAGVMDTLYRNMNEQCAAYLSRITVTDIETQLFTQE</sequence>
<dbReference type="OrthoDB" id="3242805at2"/>
<dbReference type="GO" id="GO:0003700">
    <property type="term" value="F:DNA-binding transcription factor activity"/>
    <property type="evidence" value="ECO:0007669"/>
    <property type="project" value="TreeGrafter"/>
</dbReference>
<dbReference type="Proteomes" id="UP000095765">
    <property type="component" value="Unassembled WGS sequence"/>
</dbReference>
<gene>
    <name evidence="1" type="primary">ywnA</name>
    <name evidence="1" type="ORF">ERS852551_02634</name>
</gene>
<dbReference type="InterPro" id="IPR000944">
    <property type="entry name" value="Tscrpt_reg_Rrf2"/>
</dbReference>
<dbReference type="GO" id="GO:0005829">
    <property type="term" value="C:cytosol"/>
    <property type="evidence" value="ECO:0007669"/>
    <property type="project" value="TreeGrafter"/>
</dbReference>
<dbReference type="PANTHER" id="PTHR33221:SF15">
    <property type="entry name" value="HTH-TYPE TRANSCRIPTIONAL REGULATOR YWGB-RELATED"/>
    <property type="match status" value="1"/>
</dbReference>
<dbReference type="AlphaFoldDB" id="A0A174SJZ7"/>
<organism evidence="1 2">
    <name type="scientific">Anaerotruncus colihominis</name>
    <dbReference type="NCBI Taxonomy" id="169435"/>
    <lineage>
        <taxon>Bacteria</taxon>
        <taxon>Bacillati</taxon>
        <taxon>Bacillota</taxon>
        <taxon>Clostridia</taxon>
        <taxon>Eubacteriales</taxon>
        <taxon>Oscillospiraceae</taxon>
        <taxon>Anaerotruncus</taxon>
    </lineage>
</organism>
<dbReference type="InterPro" id="IPR036388">
    <property type="entry name" value="WH-like_DNA-bd_sf"/>
</dbReference>